<dbReference type="RefSeq" id="WP_094507479.1">
    <property type="nucleotide sequence ID" value="NZ_JBHEEK010000023.1"/>
</dbReference>
<evidence type="ECO:0000256" key="1">
    <source>
        <dbReference type="SAM" id="SignalP"/>
    </source>
</evidence>
<keyword evidence="1" id="KW-0732">Signal</keyword>
<gene>
    <name evidence="2" type="ORF">CEV31_4329</name>
</gene>
<evidence type="ECO:0000313" key="2">
    <source>
        <dbReference type="EMBL" id="OYR17602.1"/>
    </source>
</evidence>
<organism evidence="2 3">
    <name type="scientific">Brucella thiophenivorans</name>
    <dbReference type="NCBI Taxonomy" id="571255"/>
    <lineage>
        <taxon>Bacteria</taxon>
        <taxon>Pseudomonadati</taxon>
        <taxon>Pseudomonadota</taxon>
        <taxon>Alphaproteobacteria</taxon>
        <taxon>Hyphomicrobiales</taxon>
        <taxon>Brucellaceae</taxon>
        <taxon>Brucella/Ochrobactrum group</taxon>
        <taxon>Brucella</taxon>
    </lineage>
</organism>
<protein>
    <recommendedName>
        <fullName evidence="4">Lipoprotein</fullName>
    </recommendedName>
</protein>
<sequence length="371" mass="39564">MKNFKSIITASILILGASAGSAYASCNCGTIRNIVNDGVKRVNEHTTSVGNDITQTILQGVAQMSAYSKRQTEAQKRITEAAQVNDVTREKQIARGVAESGRFDPAASACVDLSGIFSIGKAGGGKGLSGKDITNASRNWSYGNEDIGKPVIQGGLAIANAIITDRDRFKGIGGFADPTTDARLITDAITLDTTQKDIAGAHIRLINNIVDPAPAKPITALEAKTPAGRSQIAARQIDASRRSAAHSVLSYLGDIATPTGSAELADWAKKAAPQGYPYQVGDQVSQLQAMDIFVRSRFPNAMWHEQLAQMSPDAIAREQLLATALTQQIEWMRFDLERRNSVVFAAMLSTMLDDRDTRATSIPIAPSSSGT</sequence>
<keyword evidence="3" id="KW-1185">Reference proteome</keyword>
<name>A0A256FRU8_9HYPH</name>
<reference evidence="2 3" key="1">
    <citation type="submission" date="2017-07" db="EMBL/GenBank/DDBJ databases">
        <title>Phylogenetic study on the rhizospheric bacterium Ochrobactrum sp. A44.</title>
        <authorList>
            <person name="Krzyzanowska D.M."/>
            <person name="Ossowicki A."/>
            <person name="Rajewska M."/>
            <person name="Maciag T."/>
            <person name="Kaczynski Z."/>
            <person name="Czerwicka M."/>
            <person name="Jafra S."/>
        </authorList>
    </citation>
    <scope>NUCLEOTIDE SEQUENCE [LARGE SCALE GENOMIC DNA]</scope>
    <source>
        <strain evidence="2 3">DSM 7216</strain>
    </source>
</reference>
<accession>A0A256FRU8</accession>
<evidence type="ECO:0000313" key="3">
    <source>
        <dbReference type="Proteomes" id="UP000215590"/>
    </source>
</evidence>
<feature type="signal peptide" evidence="1">
    <location>
        <begin position="1"/>
        <end position="24"/>
    </location>
</feature>
<dbReference type="Proteomes" id="UP000215590">
    <property type="component" value="Unassembled WGS sequence"/>
</dbReference>
<dbReference type="EMBL" id="NNRJ01000031">
    <property type="protein sequence ID" value="OYR17602.1"/>
    <property type="molecule type" value="Genomic_DNA"/>
</dbReference>
<evidence type="ECO:0008006" key="4">
    <source>
        <dbReference type="Google" id="ProtNLM"/>
    </source>
</evidence>
<feature type="chain" id="PRO_5012038898" description="Lipoprotein" evidence="1">
    <location>
        <begin position="25"/>
        <end position="371"/>
    </location>
</feature>
<proteinExistence type="predicted"/>
<comment type="caution">
    <text evidence="2">The sequence shown here is derived from an EMBL/GenBank/DDBJ whole genome shotgun (WGS) entry which is preliminary data.</text>
</comment>
<dbReference type="OrthoDB" id="7800405at2"/>
<dbReference type="AlphaFoldDB" id="A0A256FRU8"/>